<feature type="non-terminal residue" evidence="2">
    <location>
        <position position="1"/>
    </location>
</feature>
<dbReference type="EMBL" id="MJEQ01036023">
    <property type="protein sequence ID" value="OIT08789.1"/>
    <property type="molecule type" value="Genomic_DNA"/>
</dbReference>
<reference evidence="2" key="1">
    <citation type="submission" date="2016-11" db="EMBL/GenBank/DDBJ databases">
        <title>The genome of Nicotiana attenuata.</title>
        <authorList>
            <person name="Xu S."/>
            <person name="Brockmoeller T."/>
            <person name="Gaquerel E."/>
            <person name="Navarro A."/>
            <person name="Kuhl H."/>
            <person name="Gase K."/>
            <person name="Ling Z."/>
            <person name="Zhou W."/>
            <person name="Kreitzer C."/>
            <person name="Stanke M."/>
            <person name="Tang H."/>
            <person name="Lyons E."/>
            <person name="Pandey P."/>
            <person name="Pandey S.P."/>
            <person name="Timmermann B."/>
            <person name="Baldwin I.T."/>
        </authorList>
    </citation>
    <scope>NUCLEOTIDE SEQUENCE [LARGE SCALE GENOMIC DNA]</scope>
    <source>
        <strain evidence="2">UT</strain>
    </source>
</reference>
<feature type="compositionally biased region" description="Basic and acidic residues" evidence="1">
    <location>
        <begin position="64"/>
        <end position="81"/>
    </location>
</feature>
<accession>A0A1J6IU98</accession>
<dbReference type="STRING" id="49451.A0A1J6IU98"/>
<name>A0A1J6IU98_NICAT</name>
<organism evidence="2 3">
    <name type="scientific">Nicotiana attenuata</name>
    <name type="common">Coyote tobacco</name>
    <dbReference type="NCBI Taxonomy" id="49451"/>
    <lineage>
        <taxon>Eukaryota</taxon>
        <taxon>Viridiplantae</taxon>
        <taxon>Streptophyta</taxon>
        <taxon>Embryophyta</taxon>
        <taxon>Tracheophyta</taxon>
        <taxon>Spermatophyta</taxon>
        <taxon>Magnoliopsida</taxon>
        <taxon>eudicotyledons</taxon>
        <taxon>Gunneridae</taxon>
        <taxon>Pentapetalae</taxon>
        <taxon>asterids</taxon>
        <taxon>lamiids</taxon>
        <taxon>Solanales</taxon>
        <taxon>Solanaceae</taxon>
        <taxon>Nicotianoideae</taxon>
        <taxon>Nicotianeae</taxon>
        <taxon>Nicotiana</taxon>
    </lineage>
</organism>
<evidence type="ECO:0000313" key="2">
    <source>
        <dbReference type="EMBL" id="OIT08789.1"/>
    </source>
</evidence>
<evidence type="ECO:0000313" key="3">
    <source>
        <dbReference type="Proteomes" id="UP000187609"/>
    </source>
</evidence>
<evidence type="ECO:0000256" key="1">
    <source>
        <dbReference type="SAM" id="MobiDB-lite"/>
    </source>
</evidence>
<protein>
    <submittedName>
        <fullName evidence="2">Uncharacterized protein</fullName>
    </submittedName>
</protein>
<feature type="compositionally biased region" description="Polar residues" evidence="1">
    <location>
        <begin position="82"/>
        <end position="91"/>
    </location>
</feature>
<feature type="region of interest" description="Disordered" evidence="1">
    <location>
        <begin position="64"/>
        <end position="104"/>
    </location>
</feature>
<sequence length="104" mass="11639">KEPPPFVNAQRQLTGKIFNIQMKKLFTKNHDVVPGKLFILSFMAKVNLASQTPSTIKDVAEGSKRKIEHVGTGEQEQHSDTTNKGNTSYNKNKVEMKIPLSKNS</sequence>
<proteinExistence type="predicted"/>
<gene>
    <name evidence="2" type="ORF">A4A49_65662</name>
</gene>
<dbReference type="Gramene" id="OIT08789">
    <property type="protein sequence ID" value="OIT08789"/>
    <property type="gene ID" value="A4A49_65662"/>
</dbReference>
<keyword evidence="3" id="KW-1185">Reference proteome</keyword>
<comment type="caution">
    <text evidence="2">The sequence shown here is derived from an EMBL/GenBank/DDBJ whole genome shotgun (WGS) entry which is preliminary data.</text>
</comment>
<dbReference type="AlphaFoldDB" id="A0A1J6IU98"/>
<dbReference type="Proteomes" id="UP000187609">
    <property type="component" value="Unassembled WGS sequence"/>
</dbReference>